<organism evidence="2 3">
    <name type="scientific">Saccharococcus thermophilus</name>
    <dbReference type="NCBI Taxonomy" id="29396"/>
    <lineage>
        <taxon>Bacteria</taxon>
        <taxon>Bacillati</taxon>
        <taxon>Bacillota</taxon>
        <taxon>Bacilli</taxon>
        <taxon>Bacillales</taxon>
        <taxon>Anoxybacillaceae</taxon>
        <taxon>Saccharococcus</taxon>
    </lineage>
</organism>
<keyword evidence="1" id="KW-1133">Transmembrane helix</keyword>
<dbReference type="EMBL" id="JAASRS010000001">
    <property type="protein sequence ID" value="NIK14293.1"/>
    <property type="molecule type" value="Genomic_DNA"/>
</dbReference>
<feature type="transmembrane region" description="Helical" evidence="1">
    <location>
        <begin position="6"/>
        <end position="22"/>
    </location>
</feature>
<evidence type="ECO:0000256" key="1">
    <source>
        <dbReference type="SAM" id="Phobius"/>
    </source>
</evidence>
<keyword evidence="1" id="KW-0812">Transmembrane</keyword>
<dbReference type="Proteomes" id="UP000532769">
    <property type="component" value="Unassembled WGS sequence"/>
</dbReference>
<name>A0A846MFM1_9BACL</name>
<comment type="caution">
    <text evidence="2">The sequence shown here is derived from an EMBL/GenBank/DDBJ whole genome shotgun (WGS) entry which is preliminary data.</text>
</comment>
<protein>
    <submittedName>
        <fullName evidence="2">Uncharacterized protein</fullName>
    </submittedName>
</protein>
<accession>A0A846MFM1</accession>
<evidence type="ECO:0000313" key="2">
    <source>
        <dbReference type="EMBL" id="NIK14293.1"/>
    </source>
</evidence>
<dbReference type="RefSeq" id="WP_243845983.1">
    <property type="nucleotide sequence ID" value="NZ_JAASRS010000001.1"/>
</dbReference>
<gene>
    <name evidence="2" type="ORF">BDD39_000803</name>
</gene>
<keyword evidence="3" id="KW-1185">Reference proteome</keyword>
<proteinExistence type="predicted"/>
<sequence>MNKDYFRYLSVAIMFFFVWAIIHRPPVSQYINSLQAQSIMAMKGNDRLYAEIAEKAKQYEIPPQDAVIDRVWKAIPGYNSHFAP</sequence>
<keyword evidence="1" id="KW-0472">Membrane</keyword>
<dbReference type="AlphaFoldDB" id="A0A846MFM1"/>
<reference evidence="2 3" key="1">
    <citation type="submission" date="2020-03" db="EMBL/GenBank/DDBJ databases">
        <title>Genomic Encyclopedia of Archaeal and Bacterial Type Strains, Phase II (KMG-II): from individual species to whole genera.</title>
        <authorList>
            <person name="Goeker M."/>
        </authorList>
    </citation>
    <scope>NUCLEOTIDE SEQUENCE [LARGE SCALE GENOMIC DNA]</scope>
    <source>
        <strain evidence="2 3">DSM 4749</strain>
    </source>
</reference>
<evidence type="ECO:0000313" key="3">
    <source>
        <dbReference type="Proteomes" id="UP000532769"/>
    </source>
</evidence>